<evidence type="ECO:0000256" key="2">
    <source>
        <dbReference type="ARBA" id="ARBA00022840"/>
    </source>
</evidence>
<dbReference type="OrthoDB" id="3176171at2759"/>
<dbReference type="InterPro" id="IPR027417">
    <property type="entry name" value="P-loop_NTPase"/>
</dbReference>
<dbReference type="InParanoid" id="A0A1Y2BG42"/>
<dbReference type="GO" id="GO:0007018">
    <property type="term" value="P:microtubule-based movement"/>
    <property type="evidence" value="ECO:0007669"/>
    <property type="project" value="InterPro"/>
</dbReference>
<dbReference type="GO" id="GO:0005524">
    <property type="term" value="F:ATP binding"/>
    <property type="evidence" value="ECO:0007669"/>
    <property type="project" value="UniProtKB-UniRule"/>
</dbReference>
<dbReference type="GO" id="GO:0003777">
    <property type="term" value="F:microtubule motor activity"/>
    <property type="evidence" value="ECO:0007669"/>
    <property type="project" value="InterPro"/>
</dbReference>
<dbReference type="Proteomes" id="UP000193986">
    <property type="component" value="Unassembled WGS sequence"/>
</dbReference>
<keyword evidence="5" id="KW-0493">Microtubule</keyword>
<dbReference type="AlphaFoldDB" id="A0A1Y2BG42"/>
<dbReference type="EMBL" id="MCFC01000005">
    <property type="protein sequence ID" value="ORY33784.1"/>
    <property type="molecule type" value="Genomic_DNA"/>
</dbReference>
<dbReference type="PROSITE" id="PS00411">
    <property type="entry name" value="KINESIN_MOTOR_1"/>
    <property type="match status" value="1"/>
</dbReference>
<evidence type="ECO:0000256" key="4">
    <source>
        <dbReference type="PROSITE-ProRule" id="PRU00339"/>
    </source>
</evidence>
<feature type="binding site" evidence="3">
    <location>
        <begin position="83"/>
        <end position="90"/>
    </location>
    <ligand>
        <name>ATP</name>
        <dbReference type="ChEBI" id="CHEBI:30616"/>
    </ligand>
</feature>
<feature type="domain" description="Kinesin motor" evidence="7">
    <location>
        <begin position="5"/>
        <end position="323"/>
    </location>
</feature>
<dbReference type="PRINTS" id="PR00380">
    <property type="entry name" value="KINESINHEAVY"/>
</dbReference>
<dbReference type="InterPro" id="IPR001752">
    <property type="entry name" value="Kinesin_motor_dom"/>
</dbReference>
<dbReference type="GO" id="GO:0008017">
    <property type="term" value="F:microtubule binding"/>
    <property type="evidence" value="ECO:0007669"/>
    <property type="project" value="InterPro"/>
</dbReference>
<dbReference type="PANTHER" id="PTHR47969">
    <property type="entry name" value="CHROMOSOME-ASSOCIATED KINESIN KIF4A-RELATED"/>
    <property type="match status" value="1"/>
</dbReference>
<gene>
    <name evidence="8" type="ORF">BCR39DRAFT_557011</name>
</gene>
<dbReference type="SMART" id="SM00129">
    <property type="entry name" value="KISc"/>
    <property type="match status" value="1"/>
</dbReference>
<keyword evidence="9" id="KW-1185">Reference proteome</keyword>
<evidence type="ECO:0000256" key="1">
    <source>
        <dbReference type="ARBA" id="ARBA00022741"/>
    </source>
</evidence>
<dbReference type="PANTHER" id="PTHR47969:SF9">
    <property type="entry name" value="KINESIN-LIKE PROTEIN"/>
    <property type="match status" value="1"/>
</dbReference>
<reference evidence="8 9" key="1">
    <citation type="submission" date="2016-07" db="EMBL/GenBank/DDBJ databases">
        <title>Pervasive Adenine N6-methylation of Active Genes in Fungi.</title>
        <authorList>
            <consortium name="DOE Joint Genome Institute"/>
            <person name="Mondo S.J."/>
            <person name="Dannebaum R.O."/>
            <person name="Kuo R.C."/>
            <person name="Labutti K."/>
            <person name="Haridas S."/>
            <person name="Kuo A."/>
            <person name="Salamov A."/>
            <person name="Ahrendt S.R."/>
            <person name="Lipzen A."/>
            <person name="Sullivan W."/>
            <person name="Andreopoulos W.B."/>
            <person name="Clum A."/>
            <person name="Lindquist E."/>
            <person name="Daum C."/>
            <person name="Ramamoorthy G.K."/>
            <person name="Gryganskyi A."/>
            <person name="Culley D."/>
            <person name="Magnuson J.K."/>
            <person name="James T.Y."/>
            <person name="O'Malley M.A."/>
            <person name="Stajich J.E."/>
            <person name="Spatafora J.W."/>
            <person name="Visel A."/>
            <person name="Grigoriev I.V."/>
        </authorList>
    </citation>
    <scope>NUCLEOTIDE SEQUENCE [LARGE SCALE GENOMIC DNA]</scope>
    <source>
        <strain evidence="8 9">68-887.2</strain>
    </source>
</reference>
<dbReference type="PROSITE" id="PS50067">
    <property type="entry name" value="KINESIN_MOTOR_2"/>
    <property type="match status" value="1"/>
</dbReference>
<evidence type="ECO:0000256" key="6">
    <source>
        <dbReference type="SAM" id="MobiDB-lite"/>
    </source>
</evidence>
<keyword evidence="1 3" id="KW-0547">Nucleotide-binding</keyword>
<dbReference type="Pfam" id="PF00225">
    <property type="entry name" value="Kinesin"/>
    <property type="match status" value="1"/>
</dbReference>
<accession>A0A1Y2BG42</accession>
<sequence length="600" mass="66393">MADRHIQVHARLRPPNRSDHQGEVTMVGNEVRVENPRRIQGVDTFMVDRCFDETSSQDDVFEAVEPLLRDVYAGKDATIFAYGVTGSGKTHTMEGTSNSPGLIPRIADSIFERRVTNAQLDISVSCSYVEILKDEVYDLLSDRSYGSRRLDLRTDWNGEVIVADRLVANLSSATEFKTLYSTAAKRRSTASTRLNSSSSRSHAILTLYIKVKGLSGVQRSISGRITLIDLAGSENNKDAGKEAERIRESSAINTSLTTLGNVVNAINTHAARIPYRDSKLTRMLQDVLSGESVGILLCCLAPGRQFLKDNLNTLRFAERARSIEKRPGTTGRRSSMMSQVSSRRTSLAVYQDPSVTSVMEIGAQSVLRDQTNVQHPKLQFSGKQSLGGKSTITAARDTRAQSRGINENRLEEMVYKMVDAKWEEKANQAVTVSATEMDVVPVVNAATGSDPLLSILQAATVEASDDVLERERSNGENPLTEQEKLTRAKVLTDIARKSQASNNLEAALEYYRRALIYVPGKRNLERRIVEIRMAIEGEVPVPCLSKQTIDRLELYPTTTVPRSPDVVPNRTPGDGKKRKAAGEELGSSKMRREEEKMELA</sequence>
<comment type="caution">
    <text evidence="8">The sequence shown here is derived from an EMBL/GenBank/DDBJ whole genome shotgun (WGS) entry which is preliminary data.</text>
</comment>
<dbReference type="CDD" id="cd00106">
    <property type="entry name" value="KISc"/>
    <property type="match status" value="1"/>
</dbReference>
<dbReference type="GO" id="GO:0005874">
    <property type="term" value="C:microtubule"/>
    <property type="evidence" value="ECO:0007669"/>
    <property type="project" value="UniProtKB-KW"/>
</dbReference>
<evidence type="ECO:0000256" key="3">
    <source>
        <dbReference type="PROSITE-ProRule" id="PRU00283"/>
    </source>
</evidence>
<dbReference type="GO" id="GO:0016787">
    <property type="term" value="F:hydrolase activity"/>
    <property type="evidence" value="ECO:0007669"/>
    <property type="project" value="UniProtKB-KW"/>
</dbReference>
<feature type="compositionally biased region" description="Basic and acidic residues" evidence="6">
    <location>
        <begin position="590"/>
        <end position="600"/>
    </location>
</feature>
<dbReference type="Gene3D" id="3.40.850.10">
    <property type="entry name" value="Kinesin motor domain"/>
    <property type="match status" value="1"/>
</dbReference>
<dbReference type="GO" id="GO:0005875">
    <property type="term" value="C:microtubule associated complex"/>
    <property type="evidence" value="ECO:0007669"/>
    <property type="project" value="TreeGrafter"/>
</dbReference>
<keyword evidence="3 5" id="KW-0505">Motor protein</keyword>
<dbReference type="InterPro" id="IPR019734">
    <property type="entry name" value="TPR_rpt"/>
</dbReference>
<dbReference type="GO" id="GO:0007052">
    <property type="term" value="P:mitotic spindle organization"/>
    <property type="evidence" value="ECO:0007669"/>
    <property type="project" value="TreeGrafter"/>
</dbReference>
<feature type="repeat" description="TPR" evidence="4">
    <location>
        <begin position="488"/>
        <end position="521"/>
    </location>
</feature>
<dbReference type="InterPro" id="IPR036961">
    <property type="entry name" value="Kinesin_motor_dom_sf"/>
</dbReference>
<dbReference type="PROSITE" id="PS50005">
    <property type="entry name" value="TPR"/>
    <property type="match status" value="1"/>
</dbReference>
<feature type="region of interest" description="Disordered" evidence="6">
    <location>
        <begin position="556"/>
        <end position="600"/>
    </location>
</feature>
<dbReference type="InterPro" id="IPR027640">
    <property type="entry name" value="Kinesin-like_fam"/>
</dbReference>
<dbReference type="SUPFAM" id="SSF52540">
    <property type="entry name" value="P-loop containing nucleoside triphosphate hydrolases"/>
    <property type="match status" value="1"/>
</dbReference>
<dbReference type="STRING" id="71784.A0A1Y2BG42"/>
<keyword evidence="2 3" id="KW-0067">ATP-binding</keyword>
<keyword evidence="8" id="KW-0378">Hydrolase</keyword>
<evidence type="ECO:0000313" key="8">
    <source>
        <dbReference type="EMBL" id="ORY33784.1"/>
    </source>
</evidence>
<evidence type="ECO:0000313" key="9">
    <source>
        <dbReference type="Proteomes" id="UP000193986"/>
    </source>
</evidence>
<dbReference type="GO" id="GO:0051231">
    <property type="term" value="P:spindle elongation"/>
    <property type="evidence" value="ECO:0007669"/>
    <property type="project" value="TreeGrafter"/>
</dbReference>
<comment type="similarity">
    <text evidence="3 5">Belongs to the TRAFAC class myosin-kinesin ATPase superfamily. Kinesin family.</text>
</comment>
<keyword evidence="4" id="KW-0802">TPR repeat</keyword>
<name>A0A1Y2BG42_9TREE</name>
<evidence type="ECO:0000259" key="7">
    <source>
        <dbReference type="PROSITE" id="PS50067"/>
    </source>
</evidence>
<organism evidence="8 9">
    <name type="scientific">Naematelia encephala</name>
    <dbReference type="NCBI Taxonomy" id="71784"/>
    <lineage>
        <taxon>Eukaryota</taxon>
        <taxon>Fungi</taxon>
        <taxon>Dikarya</taxon>
        <taxon>Basidiomycota</taxon>
        <taxon>Agaricomycotina</taxon>
        <taxon>Tremellomycetes</taxon>
        <taxon>Tremellales</taxon>
        <taxon>Naemateliaceae</taxon>
        <taxon>Naematelia</taxon>
    </lineage>
</organism>
<dbReference type="InterPro" id="IPR019821">
    <property type="entry name" value="Kinesin_motor_CS"/>
</dbReference>
<proteinExistence type="inferred from homology"/>
<protein>
    <recommendedName>
        <fullName evidence="5">Kinesin-like protein</fullName>
    </recommendedName>
</protein>
<evidence type="ECO:0000256" key="5">
    <source>
        <dbReference type="RuleBase" id="RU000394"/>
    </source>
</evidence>